<name>G8YEU2_PICSO</name>
<keyword evidence="9" id="KW-1185">Reference proteome</keyword>
<comment type="subcellular location">
    <subcellularLocation>
        <location evidence="1">Mitochondrion outer membrane</location>
        <topology evidence="1">Peripheral membrane protein</topology>
    </subcellularLocation>
</comment>
<evidence type="ECO:0000256" key="5">
    <source>
        <dbReference type="ARBA" id="ARBA00023128"/>
    </source>
</evidence>
<proteinExistence type="inferred from homology"/>
<evidence type="ECO:0000313" key="8">
    <source>
        <dbReference type="EMBL" id="CCE81691.1"/>
    </source>
</evidence>
<dbReference type="AlphaFoldDB" id="G8YEU2"/>
<dbReference type="STRING" id="559304.G8YEU2"/>
<dbReference type="Proteomes" id="UP000005222">
    <property type="component" value="Chromosome I"/>
</dbReference>
<feature type="domain" description="NAD(P)-binding" evidence="7">
    <location>
        <begin position="7"/>
        <end position="163"/>
    </location>
</feature>
<keyword evidence="5" id="KW-0496">Mitochondrion</keyword>
<dbReference type="FunFam" id="3.40.50.720:FF:000366">
    <property type="entry name" value="Protein FMP52, mitochondrial"/>
    <property type="match status" value="1"/>
</dbReference>
<keyword evidence="6" id="KW-0472">Membrane</keyword>
<dbReference type="InterPro" id="IPR036291">
    <property type="entry name" value="NAD(P)-bd_dom_sf"/>
</dbReference>
<keyword evidence="4" id="KW-0809">Transit peptide</keyword>
<evidence type="ECO:0000256" key="3">
    <source>
        <dbReference type="ARBA" id="ARBA00022787"/>
    </source>
</evidence>
<dbReference type="OrthoDB" id="430436at2759"/>
<dbReference type="OMA" id="CIENAKA"/>
<reference evidence="8 9" key="1">
    <citation type="journal article" date="2012" name="G3 (Bethesda)">
        <title>Pichia sorbitophila, an interspecies yeast hybrid reveals early steps of genome resolution following polyploidization.</title>
        <authorList>
            <person name="Leh Louis V."/>
            <person name="Despons L."/>
            <person name="Friedrich A."/>
            <person name="Martin T."/>
            <person name="Durrens P."/>
            <person name="Casaregola S."/>
            <person name="Neuveglise C."/>
            <person name="Fairhead C."/>
            <person name="Marck C."/>
            <person name="Cruz J.A."/>
            <person name="Straub M.L."/>
            <person name="Kugler V."/>
            <person name="Sacerdot C."/>
            <person name="Uzunov Z."/>
            <person name="Thierry A."/>
            <person name="Weiss S."/>
            <person name="Bleykasten C."/>
            <person name="De Montigny J."/>
            <person name="Jacques N."/>
            <person name="Jung P."/>
            <person name="Lemaire M."/>
            <person name="Mallet S."/>
            <person name="Morel G."/>
            <person name="Richard G.F."/>
            <person name="Sarkar A."/>
            <person name="Savel G."/>
            <person name="Schacherer J."/>
            <person name="Seret M.L."/>
            <person name="Talla E."/>
            <person name="Samson G."/>
            <person name="Jubin C."/>
            <person name="Poulain J."/>
            <person name="Vacherie B."/>
            <person name="Barbe V."/>
            <person name="Pelletier E."/>
            <person name="Sherman D.J."/>
            <person name="Westhof E."/>
            <person name="Weissenbach J."/>
            <person name="Baret P.V."/>
            <person name="Wincker P."/>
            <person name="Gaillardin C."/>
            <person name="Dujon B."/>
            <person name="Souciet J.L."/>
        </authorList>
    </citation>
    <scope>NUCLEOTIDE SEQUENCE [LARGE SCALE GENOMIC DNA]</scope>
    <source>
        <strain evidence="9">ATCC MYA-4447 / BCRC 22081 / CBS 7064 / NBRC 10061 / NRRL Y-12695</strain>
    </source>
</reference>
<organism evidence="8 9">
    <name type="scientific">Pichia sorbitophila (strain ATCC MYA-4447 / BCRC 22081 / CBS 7064 / NBRC 10061 / NRRL Y-12695)</name>
    <name type="common">Hybrid yeast</name>
    <dbReference type="NCBI Taxonomy" id="559304"/>
    <lineage>
        <taxon>Eukaryota</taxon>
        <taxon>Fungi</taxon>
        <taxon>Dikarya</taxon>
        <taxon>Ascomycota</taxon>
        <taxon>Saccharomycotina</taxon>
        <taxon>Pichiomycetes</taxon>
        <taxon>Debaryomycetaceae</taxon>
        <taxon>Millerozyma</taxon>
    </lineage>
</organism>
<keyword evidence="3" id="KW-1000">Mitochondrion outer membrane</keyword>
<dbReference type="HOGENOM" id="CLU_071330_2_2_1"/>
<dbReference type="PANTHER" id="PTHR14097">
    <property type="entry name" value="OXIDOREDUCTASE HTATIP2"/>
    <property type="match status" value="1"/>
</dbReference>
<evidence type="ECO:0000256" key="6">
    <source>
        <dbReference type="ARBA" id="ARBA00023136"/>
    </source>
</evidence>
<comment type="similarity">
    <text evidence="2">Belongs to the FMP52 family.</text>
</comment>
<dbReference type="GO" id="GO:0005741">
    <property type="term" value="C:mitochondrial outer membrane"/>
    <property type="evidence" value="ECO:0007669"/>
    <property type="project" value="UniProtKB-SubCell"/>
</dbReference>
<dbReference type="eggNOG" id="KOG4039">
    <property type="taxonomic scope" value="Eukaryota"/>
</dbReference>
<evidence type="ECO:0000256" key="1">
    <source>
        <dbReference type="ARBA" id="ARBA00004450"/>
    </source>
</evidence>
<dbReference type="PANTHER" id="PTHR14097:SF7">
    <property type="entry name" value="OXIDOREDUCTASE HTATIP2"/>
    <property type="match status" value="1"/>
</dbReference>
<evidence type="ECO:0000256" key="4">
    <source>
        <dbReference type="ARBA" id="ARBA00022946"/>
    </source>
</evidence>
<dbReference type="GO" id="GO:0051170">
    <property type="term" value="P:import into nucleus"/>
    <property type="evidence" value="ECO:0007669"/>
    <property type="project" value="TreeGrafter"/>
</dbReference>
<dbReference type="InterPro" id="IPR016040">
    <property type="entry name" value="NAD(P)-bd_dom"/>
</dbReference>
<accession>G8YEU2</accession>
<dbReference type="InParanoid" id="G8YEU2"/>
<dbReference type="EMBL" id="FO082051">
    <property type="protein sequence ID" value="CCE81691.1"/>
    <property type="molecule type" value="Genomic_DNA"/>
</dbReference>
<protein>
    <submittedName>
        <fullName evidence="8">Piso0_002354 protein</fullName>
    </submittedName>
</protein>
<dbReference type="SUPFAM" id="SSF51735">
    <property type="entry name" value="NAD(P)-binding Rossmann-fold domains"/>
    <property type="match status" value="1"/>
</dbReference>
<dbReference type="Pfam" id="PF13460">
    <property type="entry name" value="NAD_binding_10"/>
    <property type="match status" value="1"/>
</dbReference>
<evidence type="ECO:0000259" key="7">
    <source>
        <dbReference type="Pfam" id="PF13460"/>
    </source>
</evidence>
<evidence type="ECO:0000313" key="9">
    <source>
        <dbReference type="Proteomes" id="UP000005222"/>
    </source>
</evidence>
<dbReference type="Gene3D" id="3.40.50.720">
    <property type="entry name" value="NAD(P)-binding Rossmann-like Domain"/>
    <property type="match status" value="1"/>
</dbReference>
<sequence length="230" mass="24352">MSAGIIGSTGLVGNQILKALEKNDSVDKVYAITRRAVDKSSDKVENVIEKDSANWPEVIKGKLDGGRFFFSAFGTTRAAAGGIENFRKIDYGVNYAAAKAAREAGVSTYVLVSSAGANESSLFPYLKSKGKLENDVIALKFPHTIILRPGALLGKRETSHGLLNSVGESLGRLVYPTPLWCLLQPTYAEEVGQAAVRLATQTAPAAGDGEKVTIVASRDIIKMAAAAKGH</sequence>
<dbReference type="FunCoup" id="G8YEU2">
    <property type="interactions" value="154"/>
</dbReference>
<gene>
    <name evidence="8" type="primary">Piso0_002354</name>
    <name evidence="8" type="ORF">GNLVRS01_PISO0I08390g</name>
</gene>
<evidence type="ECO:0000256" key="2">
    <source>
        <dbReference type="ARBA" id="ARBA00006617"/>
    </source>
</evidence>